<dbReference type="PROSITE" id="PS50221">
    <property type="entry name" value="GAIN_B"/>
    <property type="match status" value="1"/>
</dbReference>
<dbReference type="Pfam" id="PF01825">
    <property type="entry name" value="GPS"/>
    <property type="match status" value="1"/>
</dbReference>
<dbReference type="InterPro" id="IPR017981">
    <property type="entry name" value="GPCR_2-like_7TM"/>
</dbReference>
<dbReference type="OrthoDB" id="10037534at2759"/>
<accession>A0A2G8L7W6</accession>
<dbReference type="InterPro" id="IPR046338">
    <property type="entry name" value="GAIN_dom_sf"/>
</dbReference>
<evidence type="ECO:0000313" key="10">
    <source>
        <dbReference type="EMBL" id="PIK56358.1"/>
    </source>
</evidence>
<dbReference type="Pfam" id="PF00002">
    <property type="entry name" value="7tm_2"/>
    <property type="match status" value="1"/>
</dbReference>
<organism evidence="10 11">
    <name type="scientific">Stichopus japonicus</name>
    <name type="common">Sea cucumber</name>
    <dbReference type="NCBI Taxonomy" id="307972"/>
    <lineage>
        <taxon>Eukaryota</taxon>
        <taxon>Metazoa</taxon>
        <taxon>Echinodermata</taxon>
        <taxon>Eleutherozoa</taxon>
        <taxon>Echinozoa</taxon>
        <taxon>Holothuroidea</taxon>
        <taxon>Aspidochirotacea</taxon>
        <taxon>Aspidochirotida</taxon>
        <taxon>Stichopodidae</taxon>
        <taxon>Apostichopus</taxon>
    </lineage>
</organism>
<evidence type="ECO:0000256" key="2">
    <source>
        <dbReference type="ARBA" id="ARBA00022692"/>
    </source>
</evidence>
<dbReference type="InterPro" id="IPR000203">
    <property type="entry name" value="GPS"/>
</dbReference>
<evidence type="ECO:0000256" key="1">
    <source>
        <dbReference type="ARBA" id="ARBA00004141"/>
    </source>
</evidence>
<dbReference type="GO" id="GO:0007166">
    <property type="term" value="P:cell surface receptor signaling pathway"/>
    <property type="evidence" value="ECO:0007669"/>
    <property type="project" value="InterPro"/>
</dbReference>
<dbReference type="SMART" id="SM00303">
    <property type="entry name" value="GPS"/>
    <property type="match status" value="1"/>
</dbReference>
<evidence type="ECO:0000259" key="9">
    <source>
        <dbReference type="PROSITE" id="PS50261"/>
    </source>
</evidence>
<dbReference type="InterPro" id="IPR057244">
    <property type="entry name" value="GAIN_B"/>
</dbReference>
<feature type="region of interest" description="Disordered" evidence="6">
    <location>
        <begin position="558"/>
        <end position="580"/>
    </location>
</feature>
<feature type="domain" description="G-protein coupled receptors family 2 profile 2" evidence="9">
    <location>
        <begin position="458"/>
        <end position="553"/>
    </location>
</feature>
<dbReference type="PROSITE" id="PS50261">
    <property type="entry name" value="G_PROTEIN_RECEP_F2_4"/>
    <property type="match status" value="1"/>
</dbReference>
<evidence type="ECO:0000256" key="6">
    <source>
        <dbReference type="SAM" id="MobiDB-lite"/>
    </source>
</evidence>
<dbReference type="Gene3D" id="1.20.1070.10">
    <property type="entry name" value="Rhodopsin 7-helix transmembrane proteins"/>
    <property type="match status" value="1"/>
</dbReference>
<evidence type="ECO:0000256" key="4">
    <source>
        <dbReference type="ARBA" id="ARBA00023136"/>
    </source>
</evidence>
<keyword evidence="5" id="KW-1015">Disulfide bond</keyword>
<evidence type="ECO:0000256" key="7">
    <source>
        <dbReference type="SAM" id="Phobius"/>
    </source>
</evidence>
<feature type="transmembrane region" description="Helical" evidence="7">
    <location>
        <begin position="531"/>
        <end position="551"/>
    </location>
</feature>
<dbReference type="Gene3D" id="2.60.220.50">
    <property type="match status" value="1"/>
</dbReference>
<dbReference type="GO" id="GO:0016020">
    <property type="term" value="C:membrane"/>
    <property type="evidence" value="ECO:0007669"/>
    <property type="project" value="UniProtKB-SubCell"/>
</dbReference>
<keyword evidence="11" id="KW-1185">Reference proteome</keyword>
<dbReference type="EMBL" id="MRZV01000178">
    <property type="protein sequence ID" value="PIK56358.1"/>
    <property type="molecule type" value="Genomic_DNA"/>
</dbReference>
<dbReference type="InterPro" id="IPR053066">
    <property type="entry name" value="ADGR_G7"/>
</dbReference>
<evidence type="ECO:0000313" key="11">
    <source>
        <dbReference type="Proteomes" id="UP000230750"/>
    </source>
</evidence>
<feature type="compositionally biased region" description="Acidic residues" evidence="6">
    <location>
        <begin position="558"/>
        <end position="578"/>
    </location>
</feature>
<dbReference type="AlphaFoldDB" id="A0A2G8L7W6"/>
<dbReference type="GO" id="GO:0004930">
    <property type="term" value="F:G protein-coupled receptor activity"/>
    <property type="evidence" value="ECO:0007669"/>
    <property type="project" value="InterPro"/>
</dbReference>
<evidence type="ECO:0008006" key="12">
    <source>
        <dbReference type="Google" id="ProtNLM"/>
    </source>
</evidence>
<keyword evidence="4 7" id="KW-0472">Membrane</keyword>
<keyword evidence="2 7" id="KW-0812">Transmembrane</keyword>
<sequence>MTTGDITGATSSKIVVSVTPEISTTDTVTDVPFTTPVLLTLTQCTELPYRPSSLLPATDVPFLSCPSENISYSGVHLTFEDTVPGKNVNSSETCDDDSSSPDQPLATRKCVDNGWEDPTLTTCFTCADEASQEIERITNTDISEDNVEEVANDLAIVTTQSECLDTTAINNVAISLESIAEVNSSSPEVTQSVVGTVSNLMEIGEDQLEQAEDTASVISSLDQQVSNKQKQSDNFTDVQENVGVTAVKFDPTITSGVTFLYLPSSNIPKEELLTADFKQENTRLFIDENEVYINTSTASIFIPKGILDLAQKHDPSISQIPISFSIFKDARLFMTEQSLDTGRPRAGSVQREVFASQVISAKLELDGLVVESLEEEDHIVTRFIVDANLGSNEILLEKKCVSWNPPEGSIEGKWSENDCNTSEVDKHIVCNCNNLYSHFGVLVGAGVDRFSLAMNTTIEVVTVTGSCLSIVGLSVTLVPLTILKDLRQKQGSWIYTNLCLCLLAFNTIFLAGTTAKDDESRCENIAAAMHYFSLASVGWITAEAVNMYLLFVKYDKEDPDDQDDQDDKDDQDDQDDQDDRGKVHYFVPVSACFVYGKRSLLEDII</sequence>
<feature type="transmembrane region" description="Helical" evidence="7">
    <location>
        <begin position="460"/>
        <end position="480"/>
    </location>
</feature>
<keyword evidence="3 7" id="KW-1133">Transmembrane helix</keyword>
<comment type="subcellular location">
    <subcellularLocation>
        <location evidence="1">Membrane</location>
        <topology evidence="1">Multi-pass membrane protein</topology>
    </subcellularLocation>
</comment>
<evidence type="ECO:0000256" key="3">
    <source>
        <dbReference type="ARBA" id="ARBA00022989"/>
    </source>
</evidence>
<dbReference type="InterPro" id="IPR000832">
    <property type="entry name" value="GPCR_2_secretin-like"/>
</dbReference>
<dbReference type="Proteomes" id="UP000230750">
    <property type="component" value="Unassembled WGS sequence"/>
</dbReference>
<proteinExistence type="predicted"/>
<feature type="domain" description="GAIN-B" evidence="8">
    <location>
        <begin position="263"/>
        <end position="449"/>
    </location>
</feature>
<evidence type="ECO:0000259" key="8">
    <source>
        <dbReference type="PROSITE" id="PS50221"/>
    </source>
</evidence>
<evidence type="ECO:0000256" key="5">
    <source>
        <dbReference type="ARBA" id="ARBA00023157"/>
    </source>
</evidence>
<comment type="caution">
    <text evidence="10">The sequence shown here is derived from an EMBL/GenBank/DDBJ whole genome shotgun (WGS) entry which is preliminary data.</text>
</comment>
<feature type="transmembrane region" description="Helical" evidence="7">
    <location>
        <begin position="492"/>
        <end position="511"/>
    </location>
</feature>
<protein>
    <recommendedName>
        <fullName evidence="12">G-protein coupled receptor</fullName>
    </recommendedName>
</protein>
<gene>
    <name evidence="10" type="ORF">BSL78_06732</name>
</gene>
<reference evidence="10 11" key="1">
    <citation type="journal article" date="2017" name="PLoS Biol.">
        <title>The sea cucumber genome provides insights into morphological evolution and visceral regeneration.</title>
        <authorList>
            <person name="Zhang X."/>
            <person name="Sun L."/>
            <person name="Yuan J."/>
            <person name="Sun Y."/>
            <person name="Gao Y."/>
            <person name="Zhang L."/>
            <person name="Li S."/>
            <person name="Dai H."/>
            <person name="Hamel J.F."/>
            <person name="Liu C."/>
            <person name="Yu Y."/>
            <person name="Liu S."/>
            <person name="Lin W."/>
            <person name="Guo K."/>
            <person name="Jin S."/>
            <person name="Xu P."/>
            <person name="Storey K.B."/>
            <person name="Huan P."/>
            <person name="Zhang T."/>
            <person name="Zhou Y."/>
            <person name="Zhang J."/>
            <person name="Lin C."/>
            <person name="Li X."/>
            <person name="Xing L."/>
            <person name="Huo D."/>
            <person name="Sun M."/>
            <person name="Wang L."/>
            <person name="Mercier A."/>
            <person name="Li F."/>
            <person name="Yang H."/>
            <person name="Xiang J."/>
        </authorList>
    </citation>
    <scope>NUCLEOTIDE SEQUENCE [LARGE SCALE GENOMIC DNA]</scope>
    <source>
        <strain evidence="10">Shaxun</strain>
        <tissue evidence="10">Muscle</tissue>
    </source>
</reference>
<name>A0A2G8L7W6_STIJA</name>
<dbReference type="PANTHER" id="PTHR47767">
    <property type="entry name" value="ADHESION G PROTEIN-COUPLED RECEPTOR G7"/>
    <property type="match status" value="1"/>
</dbReference>